<sequence length="231" mass="24273">MSDLITYQLDDGVATLVMCSGKVNALSPALLEAFNQCLDRAEQDKAVVVVTGQPGVFCGGYDLKVMGSGPEQAINLVAAGSTLARRMLAHPFPIVAACSGHAIAKGALLLLAADYRLGAEGPFQVGLNEVLIGMTMHHAGIALARDRLTAAGLQRAVNNAEMFNPAQALQVGFFDQLASPDTLLAEAHTVARKLATLNMPAHAATKRKVRSPLLDALAQAIALDRKHLLMA</sequence>
<dbReference type="InterPro" id="IPR001753">
    <property type="entry name" value="Enoyl-CoA_hydra/iso"/>
</dbReference>
<dbReference type="Proteomes" id="UP000805841">
    <property type="component" value="Unassembled WGS sequence"/>
</dbReference>
<dbReference type="PANTHER" id="PTHR11941">
    <property type="entry name" value="ENOYL-COA HYDRATASE-RELATED"/>
    <property type="match status" value="1"/>
</dbReference>
<keyword evidence="3" id="KW-1185">Reference proteome</keyword>
<dbReference type="SUPFAM" id="SSF52096">
    <property type="entry name" value="ClpP/crotonase"/>
    <property type="match status" value="1"/>
</dbReference>
<proteinExistence type="inferred from homology"/>
<evidence type="ECO:0000256" key="1">
    <source>
        <dbReference type="ARBA" id="ARBA00005254"/>
    </source>
</evidence>
<dbReference type="NCBIfam" id="NF004858">
    <property type="entry name" value="PRK06213.1"/>
    <property type="match status" value="1"/>
</dbReference>
<organism evidence="2 3">
    <name type="scientific">Pseudomonas typographi</name>
    <dbReference type="NCBI Taxonomy" id="2715964"/>
    <lineage>
        <taxon>Bacteria</taxon>
        <taxon>Pseudomonadati</taxon>
        <taxon>Pseudomonadota</taxon>
        <taxon>Gammaproteobacteria</taxon>
        <taxon>Pseudomonadales</taxon>
        <taxon>Pseudomonadaceae</taxon>
        <taxon>Pseudomonas</taxon>
    </lineage>
</organism>
<dbReference type="Gene3D" id="3.90.226.10">
    <property type="entry name" value="2-enoyl-CoA Hydratase, Chain A, domain 1"/>
    <property type="match status" value="1"/>
</dbReference>
<reference evidence="2 3" key="1">
    <citation type="journal article" date="2020" name="Insects">
        <title>Bacteria Belonging to Pseudomonas typographi sp. nov. from the Bark Beetle Ips typographus Have Genomic Potential to Aid in the Host Ecology.</title>
        <authorList>
            <person name="Peral-Aranega E."/>
            <person name="Saati-Santamaria Z."/>
            <person name="Kolarik M."/>
            <person name="Rivas R."/>
            <person name="Garcia-Fraile P."/>
        </authorList>
    </citation>
    <scope>NUCLEOTIDE SEQUENCE [LARGE SCALE GENOMIC DNA]</scope>
    <source>
        <strain evidence="2 3">CA3A</strain>
    </source>
</reference>
<evidence type="ECO:0000313" key="3">
    <source>
        <dbReference type="Proteomes" id="UP000805841"/>
    </source>
</evidence>
<protein>
    <submittedName>
        <fullName evidence="2">Crotonase/enoyl-CoA hydratase family protein</fullName>
    </submittedName>
</protein>
<accession>A0ABR7YZP3</accession>
<dbReference type="RefSeq" id="WP_190419279.1">
    <property type="nucleotide sequence ID" value="NZ_JAAOCA010000008.1"/>
</dbReference>
<dbReference type="Pfam" id="PF00378">
    <property type="entry name" value="ECH_1"/>
    <property type="match status" value="1"/>
</dbReference>
<evidence type="ECO:0000313" key="2">
    <source>
        <dbReference type="EMBL" id="MBD1598699.1"/>
    </source>
</evidence>
<dbReference type="PANTHER" id="PTHR11941:SF54">
    <property type="entry name" value="ENOYL-COA HYDRATASE, MITOCHONDRIAL"/>
    <property type="match status" value="1"/>
</dbReference>
<name>A0ABR7YZP3_9PSED</name>
<comment type="caution">
    <text evidence="2">The sequence shown here is derived from an EMBL/GenBank/DDBJ whole genome shotgun (WGS) entry which is preliminary data.</text>
</comment>
<dbReference type="EMBL" id="JAAOCA010000008">
    <property type="protein sequence ID" value="MBD1598699.1"/>
    <property type="molecule type" value="Genomic_DNA"/>
</dbReference>
<dbReference type="CDD" id="cd06558">
    <property type="entry name" value="crotonase-like"/>
    <property type="match status" value="1"/>
</dbReference>
<gene>
    <name evidence="2" type="ORF">HAQ05_08275</name>
</gene>
<comment type="similarity">
    <text evidence="1">Belongs to the enoyl-CoA hydratase/isomerase family.</text>
</comment>
<dbReference type="InterPro" id="IPR029045">
    <property type="entry name" value="ClpP/crotonase-like_dom_sf"/>
</dbReference>